<dbReference type="CDD" id="cd09731">
    <property type="entry name" value="Cse2_I-E"/>
    <property type="match status" value="1"/>
</dbReference>
<gene>
    <name evidence="1" type="primary">casB</name>
    <name evidence="1" type="ORF">NND69_01125</name>
</gene>
<dbReference type="Pfam" id="PF09485">
    <property type="entry name" value="CRISPR_Cse2"/>
    <property type="match status" value="1"/>
</dbReference>
<comment type="caution">
    <text evidence="1">The sequence shown here is derived from an EMBL/GenBank/DDBJ whole genome shotgun (WGS) entry which is preliminary data.</text>
</comment>
<dbReference type="NCBIfam" id="TIGR02548">
    <property type="entry name" value="casB_cse2"/>
    <property type="match status" value="1"/>
</dbReference>
<dbReference type="Gene3D" id="1.10.520.40">
    <property type="entry name" value="CRISPR-associated protein Cse2"/>
    <property type="match status" value="1"/>
</dbReference>
<evidence type="ECO:0000313" key="1">
    <source>
        <dbReference type="EMBL" id="MCZ7406975.1"/>
    </source>
</evidence>
<organism evidence="1 2">
    <name type="scientific">Parvimonas micra</name>
    <dbReference type="NCBI Taxonomy" id="33033"/>
    <lineage>
        <taxon>Bacteria</taxon>
        <taxon>Bacillati</taxon>
        <taxon>Bacillota</taxon>
        <taxon>Tissierellia</taxon>
        <taxon>Tissierellales</taxon>
        <taxon>Peptoniphilaceae</taxon>
        <taxon>Parvimonas</taxon>
    </lineage>
</organism>
<dbReference type="InterPro" id="IPR013382">
    <property type="entry name" value="CRISPR-assoc_prot_Cse2"/>
</dbReference>
<dbReference type="InterPro" id="IPR038287">
    <property type="entry name" value="Cse2_sf"/>
</dbReference>
<evidence type="ECO:0000313" key="2">
    <source>
        <dbReference type="Proteomes" id="UP001141458"/>
    </source>
</evidence>
<sequence length="194" mass="22279">MSVQNKSDVYLVAGEIISRIEYLGNESSRKAILANIRKSIGKELIDMTDIWKILFENLPEEFLGTSGKATFEENAIISTLQIYAISMQGSKSSYDTEEKLGNMGQSLSILRIIGDCEPIDQRFNTMVTSSSYEEFTYHLRSLVKILKSKSIVKIDYSKLAKDLFLYQVGFEKEIKLQWARSFYKKINVKKQEEE</sequence>
<dbReference type="EMBL" id="JANDZV010000001">
    <property type="protein sequence ID" value="MCZ7406975.1"/>
    <property type="molecule type" value="Genomic_DNA"/>
</dbReference>
<reference evidence="1" key="1">
    <citation type="submission" date="2022-07" db="EMBL/GenBank/DDBJ databases">
        <title>Parvimonas micra travels from the subgingival sulcus of the human oral cavity to the colorectal adenocarcinoma.</title>
        <authorList>
            <person name="Conde-Perez K."/>
            <person name="Buetas E."/>
            <person name="Aja-Macaya P."/>
            <person name="Martin-De Arribas E."/>
            <person name="Iglesias-Corras I."/>
            <person name="Trigo-Tasende N."/>
            <person name="Nasser-Ali M."/>
            <person name="Estevez L.S."/>
            <person name="Rumbo-Feal S."/>
            <person name="Otero-Alen B."/>
            <person name="Noguera J.F."/>
            <person name="Concha A."/>
            <person name="Pardinas-Lopez S."/>
            <person name="Carda-Dieguez M."/>
            <person name="Gomez-Randulfe I."/>
            <person name="Martinez-Lago N."/>
            <person name="Ladra S."/>
            <person name="Aparicio L.A."/>
            <person name="Bou G."/>
            <person name="Mira A."/>
            <person name="Vallejo J.A."/>
            <person name="Poza M."/>
        </authorList>
    </citation>
    <scope>NUCLEOTIDE SEQUENCE</scope>
    <source>
        <strain evidence="1">PM79KC-AC-4</strain>
    </source>
</reference>
<protein>
    <submittedName>
        <fullName evidence="1">Type I-E CRISPR-associated protein Cse2/CasB</fullName>
    </submittedName>
</protein>
<dbReference type="Proteomes" id="UP001141458">
    <property type="component" value="Unassembled WGS sequence"/>
</dbReference>
<dbReference type="AlphaFoldDB" id="A0A9X3HJ01"/>
<proteinExistence type="predicted"/>
<accession>A0A9X3HJ01</accession>
<name>A0A9X3HJ01_9FIRM</name>
<dbReference type="RefSeq" id="WP_269720381.1">
    <property type="nucleotide sequence ID" value="NZ_CP101408.1"/>
</dbReference>